<accession>A0A4R1RGW4</accession>
<comment type="caution">
    <text evidence="5">The sequence shown here is derived from an EMBL/GenBank/DDBJ whole genome shotgun (WGS) entry which is preliminary data.</text>
</comment>
<dbReference type="OrthoDB" id="9798833at2"/>
<dbReference type="NCBIfam" id="TIGR00229">
    <property type="entry name" value="sensory_box"/>
    <property type="match status" value="1"/>
</dbReference>
<name>A0A4R1RGW4_HYDET</name>
<dbReference type="Gene3D" id="3.30.70.270">
    <property type="match status" value="1"/>
</dbReference>
<dbReference type="SUPFAM" id="SSF55073">
    <property type="entry name" value="Nucleotide cyclase"/>
    <property type="match status" value="1"/>
</dbReference>
<dbReference type="Pfam" id="PF00989">
    <property type="entry name" value="PAS"/>
    <property type="match status" value="1"/>
</dbReference>
<feature type="region of interest" description="Disordered" evidence="1">
    <location>
        <begin position="1"/>
        <end position="29"/>
    </location>
</feature>
<dbReference type="Proteomes" id="UP000295008">
    <property type="component" value="Unassembled WGS sequence"/>
</dbReference>
<feature type="domain" description="PAC" evidence="3">
    <location>
        <begin position="114"/>
        <end position="166"/>
    </location>
</feature>
<gene>
    <name evidence="5" type="ORF">EDC14_101721</name>
</gene>
<dbReference type="PROSITE" id="PS50112">
    <property type="entry name" value="PAS"/>
    <property type="match status" value="1"/>
</dbReference>
<dbReference type="InterPro" id="IPR000160">
    <property type="entry name" value="GGDEF_dom"/>
</dbReference>
<dbReference type="PANTHER" id="PTHR46663:SF4">
    <property type="entry name" value="DIGUANYLATE CYCLASE DGCT-RELATED"/>
    <property type="match status" value="1"/>
</dbReference>
<feature type="domain" description="GGDEF" evidence="4">
    <location>
        <begin position="212"/>
        <end position="348"/>
    </location>
</feature>
<dbReference type="NCBIfam" id="TIGR00254">
    <property type="entry name" value="GGDEF"/>
    <property type="match status" value="1"/>
</dbReference>
<dbReference type="CDD" id="cd00130">
    <property type="entry name" value="PAS"/>
    <property type="match status" value="1"/>
</dbReference>
<evidence type="ECO:0000313" key="6">
    <source>
        <dbReference type="Proteomes" id="UP000295008"/>
    </source>
</evidence>
<dbReference type="PROSITE" id="PS50113">
    <property type="entry name" value="PAC"/>
    <property type="match status" value="1"/>
</dbReference>
<dbReference type="CDD" id="cd01949">
    <property type="entry name" value="GGDEF"/>
    <property type="match status" value="1"/>
</dbReference>
<keyword evidence="6" id="KW-1185">Reference proteome</keyword>
<dbReference type="AlphaFoldDB" id="A0A4R1RGW4"/>
<evidence type="ECO:0000259" key="4">
    <source>
        <dbReference type="PROSITE" id="PS50887"/>
    </source>
</evidence>
<dbReference type="FunFam" id="3.30.70.270:FF:000001">
    <property type="entry name" value="Diguanylate cyclase domain protein"/>
    <property type="match status" value="1"/>
</dbReference>
<dbReference type="SMART" id="SM00086">
    <property type="entry name" value="PAC"/>
    <property type="match status" value="1"/>
</dbReference>
<dbReference type="PROSITE" id="PS50887">
    <property type="entry name" value="GGDEF"/>
    <property type="match status" value="1"/>
</dbReference>
<dbReference type="InterPro" id="IPR000014">
    <property type="entry name" value="PAS"/>
</dbReference>
<dbReference type="SUPFAM" id="SSF55785">
    <property type="entry name" value="PYP-like sensor domain (PAS domain)"/>
    <property type="match status" value="1"/>
</dbReference>
<dbReference type="GO" id="GO:0006355">
    <property type="term" value="P:regulation of DNA-templated transcription"/>
    <property type="evidence" value="ECO:0007669"/>
    <property type="project" value="InterPro"/>
</dbReference>
<dbReference type="InterPro" id="IPR013767">
    <property type="entry name" value="PAS_fold"/>
</dbReference>
<dbReference type="InterPro" id="IPR029787">
    <property type="entry name" value="Nucleotide_cyclase"/>
</dbReference>
<dbReference type="InterPro" id="IPR000700">
    <property type="entry name" value="PAS-assoc_C"/>
</dbReference>
<proteinExistence type="predicted"/>
<dbReference type="RefSeq" id="WP_132014950.1">
    <property type="nucleotide sequence ID" value="NZ_SLUN01000017.1"/>
</dbReference>
<dbReference type="InterPro" id="IPR035965">
    <property type="entry name" value="PAS-like_dom_sf"/>
</dbReference>
<feature type="region of interest" description="Disordered" evidence="1">
    <location>
        <begin position="345"/>
        <end position="369"/>
    </location>
</feature>
<dbReference type="InterPro" id="IPR052163">
    <property type="entry name" value="DGC-Regulatory_Protein"/>
</dbReference>
<sequence length="369" mass="40276">MKQQISGEAMGPLQTVKGSPPGGMISRPSRRRAAALRESEASFRAIFDHAGLGIVLVETEQWRIAESNPAFSALSGYTAAELRNRSLLELFPEADRAFQEDLFRKRLAGESGDGQLEQKYVHRSGRIIWANVACSMIPRPDGSPRFLLIMINDITARKKTEEAASQALALAEESRARAERLACTDCLTGLLNQRALMSRLNAELNRARREHLPLSIILIDLDYFKQINDTYGHLAGDLALKTFAACLAANCRPDDFVGRYGGEEFIVCLPETAATEAVGVAERLRSAMSGLAITLPDAALPIEVTASFGVATLRAGSGITLERLFHRADQAMYQAKRAGRNRVQVYSGPEPFPLAETSPPGPRRKGNAP</sequence>
<dbReference type="SMART" id="SM00091">
    <property type="entry name" value="PAS"/>
    <property type="match status" value="1"/>
</dbReference>
<dbReference type="InterPro" id="IPR001610">
    <property type="entry name" value="PAC"/>
</dbReference>
<dbReference type="SMART" id="SM00267">
    <property type="entry name" value="GGDEF"/>
    <property type="match status" value="1"/>
</dbReference>
<dbReference type="Gene3D" id="3.30.450.20">
    <property type="entry name" value="PAS domain"/>
    <property type="match status" value="1"/>
</dbReference>
<dbReference type="PANTHER" id="PTHR46663">
    <property type="entry name" value="DIGUANYLATE CYCLASE DGCT-RELATED"/>
    <property type="match status" value="1"/>
</dbReference>
<evidence type="ECO:0000256" key="1">
    <source>
        <dbReference type="SAM" id="MobiDB-lite"/>
    </source>
</evidence>
<dbReference type="EMBL" id="SLUN01000017">
    <property type="protein sequence ID" value="TCL65273.1"/>
    <property type="molecule type" value="Genomic_DNA"/>
</dbReference>
<reference evidence="5 6" key="1">
    <citation type="submission" date="2019-03" db="EMBL/GenBank/DDBJ databases">
        <title>Genomic Encyclopedia of Type Strains, Phase IV (KMG-IV): sequencing the most valuable type-strain genomes for metagenomic binning, comparative biology and taxonomic classification.</title>
        <authorList>
            <person name="Goeker M."/>
        </authorList>
    </citation>
    <scope>NUCLEOTIDE SEQUENCE [LARGE SCALE GENOMIC DNA]</scope>
    <source>
        <strain evidence="5 6">LX-B</strain>
    </source>
</reference>
<dbReference type="InterPro" id="IPR043128">
    <property type="entry name" value="Rev_trsase/Diguanyl_cyclase"/>
</dbReference>
<evidence type="ECO:0000259" key="2">
    <source>
        <dbReference type="PROSITE" id="PS50112"/>
    </source>
</evidence>
<evidence type="ECO:0000259" key="3">
    <source>
        <dbReference type="PROSITE" id="PS50113"/>
    </source>
</evidence>
<protein>
    <submittedName>
        <fullName evidence="5">PAS domain S-box-containing protein/diguanylate cyclase (GGDEF)-like protein</fullName>
    </submittedName>
</protein>
<feature type="domain" description="PAS" evidence="2">
    <location>
        <begin position="39"/>
        <end position="110"/>
    </location>
</feature>
<evidence type="ECO:0000313" key="5">
    <source>
        <dbReference type="EMBL" id="TCL65273.1"/>
    </source>
</evidence>
<dbReference type="Pfam" id="PF00990">
    <property type="entry name" value="GGDEF"/>
    <property type="match status" value="1"/>
</dbReference>
<organism evidence="5 6">
    <name type="scientific">Hydrogenispora ethanolica</name>
    <dbReference type="NCBI Taxonomy" id="1082276"/>
    <lineage>
        <taxon>Bacteria</taxon>
        <taxon>Bacillati</taxon>
        <taxon>Bacillota</taxon>
        <taxon>Hydrogenispora</taxon>
    </lineage>
</organism>